<name>A0ACC0YA05_9ROSI</name>
<dbReference type="EMBL" id="CM047743">
    <property type="protein sequence ID" value="KAJ0031353.1"/>
    <property type="molecule type" value="Genomic_DNA"/>
</dbReference>
<reference evidence="2" key="1">
    <citation type="journal article" date="2023" name="G3 (Bethesda)">
        <title>Genome assembly and association tests identify interacting loci associated with vigor, precocity, and sex in interspecific pistachio rootstocks.</title>
        <authorList>
            <person name="Palmer W."/>
            <person name="Jacygrad E."/>
            <person name="Sagayaradj S."/>
            <person name="Cavanaugh K."/>
            <person name="Han R."/>
            <person name="Bertier L."/>
            <person name="Beede B."/>
            <person name="Kafkas S."/>
            <person name="Golino D."/>
            <person name="Preece J."/>
            <person name="Michelmore R."/>
        </authorList>
    </citation>
    <scope>NUCLEOTIDE SEQUENCE [LARGE SCALE GENOMIC DNA]</scope>
</reference>
<comment type="caution">
    <text evidence="1">The sequence shown here is derived from an EMBL/GenBank/DDBJ whole genome shotgun (WGS) entry which is preliminary data.</text>
</comment>
<organism evidence="1 2">
    <name type="scientific">Pistacia integerrima</name>
    <dbReference type="NCBI Taxonomy" id="434235"/>
    <lineage>
        <taxon>Eukaryota</taxon>
        <taxon>Viridiplantae</taxon>
        <taxon>Streptophyta</taxon>
        <taxon>Embryophyta</taxon>
        <taxon>Tracheophyta</taxon>
        <taxon>Spermatophyta</taxon>
        <taxon>Magnoliopsida</taxon>
        <taxon>eudicotyledons</taxon>
        <taxon>Gunneridae</taxon>
        <taxon>Pentapetalae</taxon>
        <taxon>rosids</taxon>
        <taxon>malvids</taxon>
        <taxon>Sapindales</taxon>
        <taxon>Anacardiaceae</taxon>
        <taxon>Pistacia</taxon>
    </lineage>
</organism>
<keyword evidence="2" id="KW-1185">Reference proteome</keyword>
<protein>
    <submittedName>
        <fullName evidence="1">Uncharacterized protein</fullName>
    </submittedName>
</protein>
<accession>A0ACC0YA05</accession>
<dbReference type="Proteomes" id="UP001163603">
    <property type="component" value="Chromosome 8"/>
</dbReference>
<evidence type="ECO:0000313" key="2">
    <source>
        <dbReference type="Proteomes" id="UP001163603"/>
    </source>
</evidence>
<sequence>MNFTTSFHGNLSLLPVWFLLPCLSSAIFSFFTCSSCGTLSFCKFFSGKKKEIVCRVTGIDRKPDSNNDKEKKINEDGENPPATDTHQKNDKRELDSKLDDVNQITSNDVETNGLGGGVQVMEAAQASARLSDWWVLDKKLGHVVVFALCRLSRCIGCSLFMQFPGVLGNMCRVFGPLGMSKVLACVKGIVYVVSRSVGQYVQGGVCLN</sequence>
<gene>
    <name evidence="1" type="ORF">Pint_13952</name>
</gene>
<evidence type="ECO:0000313" key="1">
    <source>
        <dbReference type="EMBL" id="KAJ0031353.1"/>
    </source>
</evidence>
<proteinExistence type="predicted"/>